<reference evidence="2 3" key="1">
    <citation type="submission" date="2019-07" db="EMBL/GenBank/DDBJ databases">
        <title>Whole genome shotgun sequence of Nocardia ninae NBRC 108245.</title>
        <authorList>
            <person name="Hosoyama A."/>
            <person name="Uohara A."/>
            <person name="Ohji S."/>
            <person name="Ichikawa N."/>
        </authorList>
    </citation>
    <scope>NUCLEOTIDE SEQUENCE [LARGE SCALE GENOMIC DNA]</scope>
    <source>
        <strain evidence="2 3">NBRC 108245</strain>
    </source>
</reference>
<proteinExistence type="predicted"/>
<evidence type="ECO:0000256" key="1">
    <source>
        <dbReference type="SAM" id="Phobius"/>
    </source>
</evidence>
<protein>
    <submittedName>
        <fullName evidence="2">Uncharacterized protein</fullName>
    </submittedName>
</protein>
<name>A0A511MCZ6_9NOCA</name>
<keyword evidence="1" id="KW-0472">Membrane</keyword>
<dbReference type="OrthoDB" id="3453448at2"/>
<dbReference type="AlphaFoldDB" id="A0A511MCZ6"/>
<organism evidence="2 3">
    <name type="scientific">Nocardia ninae NBRC 108245</name>
    <dbReference type="NCBI Taxonomy" id="1210091"/>
    <lineage>
        <taxon>Bacteria</taxon>
        <taxon>Bacillati</taxon>
        <taxon>Actinomycetota</taxon>
        <taxon>Actinomycetes</taxon>
        <taxon>Mycobacteriales</taxon>
        <taxon>Nocardiaceae</taxon>
        <taxon>Nocardia</taxon>
    </lineage>
</organism>
<feature type="transmembrane region" description="Helical" evidence="1">
    <location>
        <begin position="14"/>
        <end position="34"/>
    </location>
</feature>
<feature type="transmembrane region" description="Helical" evidence="1">
    <location>
        <begin position="40"/>
        <end position="65"/>
    </location>
</feature>
<evidence type="ECO:0000313" key="2">
    <source>
        <dbReference type="EMBL" id="GEM38544.1"/>
    </source>
</evidence>
<sequence>MNDTLHRFQRTKKILAGLVLVVAGASFIAVGKSIPTMRELAWLGVIPWSELGAVLIGAGVFSIWLDAYFEREKREADDERLRRLFVEQAPAMKAAVIKGFAFEDEDLRRVATPELLDSIIGNSLAMRLQDKDFARELYADIRDQAVKSVERWHDVKISIRLSTFGPSPDGPAVGKQSTAAPSPMVITVRHEYTTVPSSRVRRFVSVSDIDEYRELAQDPASTFAWYYRPTSTLDAGSKEAFELVQFTVDGEERPIRRSARKGSQTYTVNLDIPEDERRQPRTISYTYRLQPAPQNRLLHLDVEQPSRGIDIELDYTDADVAYVNMVDFIASSQKGIVTRTPDTVPGRVVGLHFDGWAMPRSGVAFVWVMNDDLVEERQRP</sequence>
<dbReference type="RefSeq" id="WP_147130895.1">
    <property type="nucleotide sequence ID" value="NZ_BJXA01000016.1"/>
</dbReference>
<gene>
    <name evidence="2" type="ORF">NN4_30630</name>
</gene>
<evidence type="ECO:0000313" key="3">
    <source>
        <dbReference type="Proteomes" id="UP000321424"/>
    </source>
</evidence>
<accession>A0A511MCZ6</accession>
<keyword evidence="1" id="KW-1133">Transmembrane helix</keyword>
<dbReference type="Proteomes" id="UP000321424">
    <property type="component" value="Unassembled WGS sequence"/>
</dbReference>
<keyword evidence="1" id="KW-0812">Transmembrane</keyword>
<comment type="caution">
    <text evidence="2">The sequence shown here is derived from an EMBL/GenBank/DDBJ whole genome shotgun (WGS) entry which is preliminary data.</text>
</comment>
<keyword evidence="3" id="KW-1185">Reference proteome</keyword>
<dbReference type="EMBL" id="BJXA01000016">
    <property type="protein sequence ID" value="GEM38544.1"/>
    <property type="molecule type" value="Genomic_DNA"/>
</dbReference>